<name>A0A0C3Q104_9AGAM</name>
<dbReference type="Proteomes" id="UP000054248">
    <property type="component" value="Unassembled WGS sequence"/>
</dbReference>
<keyword evidence="3" id="KW-1185">Reference proteome</keyword>
<evidence type="ECO:0000256" key="1">
    <source>
        <dbReference type="SAM" id="MobiDB-lite"/>
    </source>
</evidence>
<evidence type="ECO:0000313" key="3">
    <source>
        <dbReference type="Proteomes" id="UP000054248"/>
    </source>
</evidence>
<dbReference type="HOGENOM" id="CLU_1305688_0_0_1"/>
<organism evidence="2 3">
    <name type="scientific">Tulasnella calospora MUT 4182</name>
    <dbReference type="NCBI Taxonomy" id="1051891"/>
    <lineage>
        <taxon>Eukaryota</taxon>
        <taxon>Fungi</taxon>
        <taxon>Dikarya</taxon>
        <taxon>Basidiomycota</taxon>
        <taxon>Agaricomycotina</taxon>
        <taxon>Agaricomycetes</taxon>
        <taxon>Cantharellales</taxon>
        <taxon>Tulasnellaceae</taxon>
        <taxon>Tulasnella</taxon>
    </lineage>
</organism>
<protein>
    <submittedName>
        <fullName evidence="2">Uncharacterized protein</fullName>
    </submittedName>
</protein>
<feature type="compositionally biased region" description="Low complexity" evidence="1">
    <location>
        <begin position="33"/>
        <end position="49"/>
    </location>
</feature>
<dbReference type="AlphaFoldDB" id="A0A0C3Q104"/>
<dbReference type="EMBL" id="KN823822">
    <property type="protein sequence ID" value="KIO15779.1"/>
    <property type="molecule type" value="Genomic_DNA"/>
</dbReference>
<feature type="compositionally biased region" description="Basic residues" evidence="1">
    <location>
        <begin position="22"/>
        <end position="32"/>
    </location>
</feature>
<feature type="region of interest" description="Disordered" evidence="1">
    <location>
        <begin position="1"/>
        <end position="60"/>
    </location>
</feature>
<evidence type="ECO:0000313" key="2">
    <source>
        <dbReference type="EMBL" id="KIO15779.1"/>
    </source>
</evidence>
<gene>
    <name evidence="2" type="ORF">M407DRAFT_203787</name>
</gene>
<reference evidence="2 3" key="1">
    <citation type="submission" date="2014-04" db="EMBL/GenBank/DDBJ databases">
        <authorList>
            <consortium name="DOE Joint Genome Institute"/>
            <person name="Kuo A."/>
            <person name="Girlanda M."/>
            <person name="Perotto S."/>
            <person name="Kohler A."/>
            <person name="Nagy L.G."/>
            <person name="Floudas D."/>
            <person name="Copeland A."/>
            <person name="Barry K.W."/>
            <person name="Cichocki N."/>
            <person name="Veneault-Fourrey C."/>
            <person name="LaButti K."/>
            <person name="Lindquist E.A."/>
            <person name="Lipzen A."/>
            <person name="Lundell T."/>
            <person name="Morin E."/>
            <person name="Murat C."/>
            <person name="Sun H."/>
            <person name="Tunlid A."/>
            <person name="Henrissat B."/>
            <person name="Grigoriev I.V."/>
            <person name="Hibbett D.S."/>
            <person name="Martin F."/>
            <person name="Nordberg H.P."/>
            <person name="Cantor M.N."/>
            <person name="Hua S.X."/>
        </authorList>
    </citation>
    <scope>NUCLEOTIDE SEQUENCE [LARGE SCALE GENOMIC DNA]</scope>
    <source>
        <strain evidence="2 3">MUT 4182</strain>
    </source>
</reference>
<sequence>MPPMQQAPRRSRSRSWSETSKRKSHQRSRSRPSVRSPTPPIVRSSSPTPSDSPFERPMTPPAATMRIRASTFPPIGPGSSSSSLGVNFHGGGGIPYLAAVGDWGNAQSDEFDSDAAHHGLNERSALSEALIRTPPALSSTNLARVGNFSSSSSIAHDMKQSPLGSPSMRPALQEVPGVPGHVLVEMAPGMQQTVNRNDRGSITYGTHAIAM</sequence>
<proteinExistence type="predicted"/>
<reference evidence="3" key="2">
    <citation type="submission" date="2015-01" db="EMBL/GenBank/DDBJ databases">
        <title>Evolutionary Origins and Diversification of the Mycorrhizal Mutualists.</title>
        <authorList>
            <consortium name="DOE Joint Genome Institute"/>
            <consortium name="Mycorrhizal Genomics Consortium"/>
            <person name="Kohler A."/>
            <person name="Kuo A."/>
            <person name="Nagy L.G."/>
            <person name="Floudas D."/>
            <person name="Copeland A."/>
            <person name="Barry K.W."/>
            <person name="Cichocki N."/>
            <person name="Veneault-Fourrey C."/>
            <person name="LaButti K."/>
            <person name="Lindquist E.A."/>
            <person name="Lipzen A."/>
            <person name="Lundell T."/>
            <person name="Morin E."/>
            <person name="Murat C."/>
            <person name="Riley R."/>
            <person name="Ohm R."/>
            <person name="Sun H."/>
            <person name="Tunlid A."/>
            <person name="Henrissat B."/>
            <person name="Grigoriev I.V."/>
            <person name="Hibbett D.S."/>
            <person name="Martin F."/>
        </authorList>
    </citation>
    <scope>NUCLEOTIDE SEQUENCE [LARGE SCALE GENOMIC DNA]</scope>
    <source>
        <strain evidence="3">MUT 4182</strain>
    </source>
</reference>
<accession>A0A0C3Q104</accession>
<dbReference type="OrthoDB" id="3252733at2759"/>